<sequence>MGDKLDPEHQSIAKVVQGLIDCHPGTSTADMESLVWSIHERFAHARVRDFVPLLVERSAREALAKV</sequence>
<dbReference type="NCBIfam" id="NF046112">
    <property type="entry name" value="MSMEG_6209_Nter"/>
    <property type="match status" value="1"/>
</dbReference>
<protein>
    <submittedName>
        <fullName evidence="1">Uncharacterized protein</fullName>
    </submittedName>
</protein>
<gene>
    <name evidence="1" type="ORF">DFR67_10512</name>
</gene>
<evidence type="ECO:0000313" key="2">
    <source>
        <dbReference type="Proteomes" id="UP000247591"/>
    </source>
</evidence>
<dbReference type="AlphaFoldDB" id="A0A318S2M1"/>
<name>A0A318S2M1_WILLI</name>
<dbReference type="Gene3D" id="1.10.8.1060">
    <property type="entry name" value="Corynebacterium glutamicum thioredoxin-dependent arsenate reductase, N-terminal domain"/>
    <property type="match status" value="1"/>
</dbReference>
<evidence type="ECO:0000313" key="1">
    <source>
        <dbReference type="EMBL" id="PYE17867.1"/>
    </source>
</evidence>
<proteinExistence type="predicted"/>
<keyword evidence="2" id="KW-1185">Reference proteome</keyword>
<dbReference type="Proteomes" id="UP000247591">
    <property type="component" value="Unassembled WGS sequence"/>
</dbReference>
<organism evidence="1 2">
    <name type="scientific">Williamsia limnetica</name>
    <dbReference type="NCBI Taxonomy" id="882452"/>
    <lineage>
        <taxon>Bacteria</taxon>
        <taxon>Bacillati</taxon>
        <taxon>Actinomycetota</taxon>
        <taxon>Actinomycetes</taxon>
        <taxon>Mycobacteriales</taxon>
        <taxon>Nocardiaceae</taxon>
        <taxon>Williamsia</taxon>
    </lineage>
</organism>
<reference evidence="1 2" key="1">
    <citation type="submission" date="2018-06" db="EMBL/GenBank/DDBJ databases">
        <title>Genomic Encyclopedia of Type Strains, Phase IV (KMG-IV): sequencing the most valuable type-strain genomes for metagenomic binning, comparative biology and taxonomic classification.</title>
        <authorList>
            <person name="Goeker M."/>
        </authorList>
    </citation>
    <scope>NUCLEOTIDE SEQUENCE [LARGE SCALE GENOMIC DNA]</scope>
    <source>
        <strain evidence="1 2">DSM 45521</strain>
    </source>
</reference>
<dbReference type="RefSeq" id="WP_146240406.1">
    <property type="nucleotide sequence ID" value="NZ_QJSP01000005.1"/>
</dbReference>
<accession>A0A318S2M1</accession>
<dbReference type="OrthoDB" id="4277148at2"/>
<dbReference type="EMBL" id="QJSP01000005">
    <property type="protein sequence ID" value="PYE17867.1"/>
    <property type="molecule type" value="Genomic_DNA"/>
</dbReference>
<comment type="caution">
    <text evidence="1">The sequence shown here is derived from an EMBL/GenBank/DDBJ whole genome shotgun (WGS) entry which is preliminary data.</text>
</comment>